<dbReference type="RefSeq" id="WP_126981144.1">
    <property type="nucleotide sequence ID" value="NZ_PQSP01000013.1"/>
</dbReference>
<comment type="caution">
    <text evidence="2">The sequence shown here is derived from an EMBL/GenBank/DDBJ whole genome shotgun (WGS) entry which is preliminary data.</text>
</comment>
<dbReference type="Proteomes" id="UP000286947">
    <property type="component" value="Unassembled WGS sequence"/>
</dbReference>
<keyword evidence="1" id="KW-0732">Signal</keyword>
<organism evidence="2 3">
    <name type="scientific">Saezia sanguinis</name>
    <dbReference type="NCBI Taxonomy" id="1965230"/>
    <lineage>
        <taxon>Bacteria</taxon>
        <taxon>Pseudomonadati</taxon>
        <taxon>Pseudomonadota</taxon>
        <taxon>Betaproteobacteria</taxon>
        <taxon>Burkholderiales</taxon>
        <taxon>Saeziaceae</taxon>
        <taxon>Saezia</taxon>
    </lineage>
</organism>
<evidence type="ECO:0000256" key="1">
    <source>
        <dbReference type="SAM" id="SignalP"/>
    </source>
</evidence>
<dbReference type="EMBL" id="PQSP01000013">
    <property type="protein sequence ID" value="RUS65404.1"/>
    <property type="molecule type" value="Genomic_DNA"/>
</dbReference>
<proteinExistence type="predicted"/>
<protein>
    <submittedName>
        <fullName evidence="2">Uncharacterized protein</fullName>
    </submittedName>
</protein>
<dbReference type="OrthoDB" id="8431028at2"/>
<dbReference type="AlphaFoldDB" id="A0A433S9Q8"/>
<dbReference type="PROSITE" id="PS51257">
    <property type="entry name" value="PROKAR_LIPOPROTEIN"/>
    <property type="match status" value="1"/>
</dbReference>
<feature type="chain" id="PRO_5019261318" evidence="1">
    <location>
        <begin position="39"/>
        <end position="316"/>
    </location>
</feature>
<gene>
    <name evidence="2" type="ORF">CUZ56_02985</name>
</gene>
<reference evidence="2 3" key="1">
    <citation type="submission" date="2018-01" db="EMBL/GenBank/DDBJ databases">
        <title>Saezia sanguinis gen. nov., sp. nov., in the order Burkholderiales isolated from human blood.</title>
        <authorList>
            <person name="Medina-Pascual M.J."/>
            <person name="Valdezate S."/>
            <person name="Monzon S."/>
            <person name="Cuesta I."/>
            <person name="Carrasco G."/>
            <person name="Villalon P."/>
            <person name="Saez-Nieto J.A."/>
        </authorList>
    </citation>
    <scope>NUCLEOTIDE SEQUENCE [LARGE SCALE GENOMIC DNA]</scope>
    <source>
        <strain evidence="2 3">CNM695-12</strain>
    </source>
</reference>
<keyword evidence="3" id="KW-1185">Reference proteome</keyword>
<sequence length="316" mass="35804" precursor="true">MPGSDRLYSRYSTFRRLAWLQTSLLLAFACLLLQPSHAKPAEPTTLTPENGVTAEVQKLDELNNYQLLQPDGSILILGRIDQLEVDDFNFDGHTDLHVARTQGLNTYDQIYLYQPAEKHFALLKIPEDIQTHLLCDGFMNVLIFKQLDGSKILRSSCILKGADATHFEDFQFDAQGRLWIFRQYASLKRQLPETLLPYTDLPWGVTQMLTAFSPEGKVIQQQLTSRALEPITFKALTSGLTLRDSPASEAKSVFSMPKNQVCNLIDFDAETLTLQLECRAANGQTYRGWLNWQEAIDKHTSARPFILTEIGSAKLY</sequence>
<evidence type="ECO:0000313" key="3">
    <source>
        <dbReference type="Proteomes" id="UP000286947"/>
    </source>
</evidence>
<name>A0A433S9Q8_9BURK</name>
<accession>A0A433S9Q8</accession>
<feature type="signal peptide" evidence="1">
    <location>
        <begin position="1"/>
        <end position="38"/>
    </location>
</feature>
<evidence type="ECO:0000313" key="2">
    <source>
        <dbReference type="EMBL" id="RUS65404.1"/>
    </source>
</evidence>